<evidence type="ECO:0000313" key="8">
    <source>
        <dbReference type="EMBL" id="AUM14436.1"/>
    </source>
</evidence>
<dbReference type="OrthoDB" id="9781066at2"/>
<feature type="domain" description="Dyp-type peroxidase C-terminal" evidence="6">
    <location>
        <begin position="257"/>
        <end position="424"/>
    </location>
</feature>
<reference evidence="9" key="1">
    <citation type="submission" date="2017-08" db="EMBL/GenBank/DDBJ databases">
        <title>Direct submision.</title>
        <authorList>
            <person name="Kim S.-J."/>
            <person name="Rhee S.-K."/>
        </authorList>
    </citation>
    <scope>NUCLEOTIDE SEQUENCE [LARGE SCALE GENOMIC DNA]</scope>
    <source>
        <strain evidence="9">GI5</strain>
    </source>
</reference>
<dbReference type="KEGG" id="kak:Kalk_19270"/>
<dbReference type="PANTHER" id="PTHR30521">
    <property type="entry name" value="DEFERROCHELATASE/PEROXIDASE"/>
    <property type="match status" value="1"/>
</dbReference>
<sequence length="979" mass="109308">MTPVKNQLQVDDIQAHLIRSARPAAARYFFLTITDPMVFSRFITSRAFGQLLLSDSDIHLKQGAHLHNPCFINIAFSFSGLVRLGLPADVLSQFSPAFKAGMAERASFIGDQWQDSPYKWEGFYGSRHVHALLAVNYMPWLAEDFVVPEQWSEEEQQRHFACLDECVGQLQQAQEFPGSQCLCVEQAHVIRHQFQVKEHFGFADGVSQPRIYDGMPGSGVAGKKVTNDGPWEPLAAGEFVMGYYDELGLKNQREQGDGRLNPVLPPARDAAIAAFNRLTMNGSFLVYRKLEQDVVAFRTTCASDPGLDEKLVGRKLDGTPLINGKPAPKENDFDFADDPHGEQCPFASHVRRVNPRLTLNAELDNGTALVDQHRIIRRGMAYGPFIEPGACVDSVSAEPRGLHFFCYNTRIDSQFEFIQKNWINNCDFMHMTGPILDPIVGCRSDQDAGQFTLSRKQEPKFGLKQYVHLKGGEYFFTPGRKALGLIAGLAQPLNPFQMAKQHIEPFDSDNGDPLDVRRYVDAAQLMGGKRFVKLWVKAGTQQTPYYYFAHPDDVVSILGQPSLFTNDLYAKRIYRLTGGEMLLSRADTADRQQLKQQSWKRLQPQGYAARLKAVLRPALDDVVSEFTRTGMLDLVEGLARRLPLAVLNGYYGVSSPQGDPGQLLSKTQLAHFYDRTDFNDLPRVWQQRYADYGFSSTPDQTLMFWVRMLFLEVFLNQYNVGFISRLAKNATAELIPHLEQQILLRINAGTESSAESYTLMQGLISMYKQDYGLSGDALVKAVGQSLLEVMVGSTDTTAKGITMVVKTLLDLGKDLVGGLKFLIRDNKPGVSLLTQWLGAKDQQRAALEDLVDTALNQVIVTCLRINPVAPLLPRYCTNGATYTTSVGEVLNIEAGAVVCLVPQVTLGSHLHMKVSSEHERFIFMDDTPHACMGHQIAMLEIREALKLLLRLPQVRPAAGVAGIMTEKYRMPASMMLRCG</sequence>
<evidence type="ECO:0000256" key="5">
    <source>
        <dbReference type="ARBA" id="ARBA00023004"/>
    </source>
</evidence>
<evidence type="ECO:0008006" key="10">
    <source>
        <dbReference type="Google" id="ProtNLM"/>
    </source>
</evidence>
<dbReference type="Pfam" id="PF20628">
    <property type="entry name" value="Dyp_perox_C"/>
    <property type="match status" value="1"/>
</dbReference>
<dbReference type="EMBL" id="CP022684">
    <property type="protein sequence ID" value="AUM14436.1"/>
    <property type="molecule type" value="Genomic_DNA"/>
</dbReference>
<dbReference type="GO" id="GO:0016705">
    <property type="term" value="F:oxidoreductase activity, acting on paired donors, with incorporation or reduction of molecular oxygen"/>
    <property type="evidence" value="ECO:0007669"/>
    <property type="project" value="InterPro"/>
</dbReference>
<evidence type="ECO:0000256" key="4">
    <source>
        <dbReference type="ARBA" id="ARBA00023002"/>
    </source>
</evidence>
<dbReference type="SUPFAM" id="SSF48264">
    <property type="entry name" value="Cytochrome P450"/>
    <property type="match status" value="1"/>
</dbReference>
<accession>A0A2K9LQ27</accession>
<name>A0A2K9LQ27_9GAMM</name>
<dbReference type="Proteomes" id="UP000235116">
    <property type="component" value="Chromosome"/>
</dbReference>
<proteinExistence type="predicted"/>
<keyword evidence="3" id="KW-0479">Metal-binding</keyword>
<dbReference type="RefSeq" id="WP_101895810.1">
    <property type="nucleotide sequence ID" value="NZ_CP022684.1"/>
</dbReference>
<dbReference type="GO" id="GO:0004497">
    <property type="term" value="F:monooxygenase activity"/>
    <property type="evidence" value="ECO:0007669"/>
    <property type="project" value="InterPro"/>
</dbReference>
<keyword evidence="2" id="KW-0575">Peroxidase</keyword>
<keyword evidence="9" id="KW-1185">Reference proteome</keyword>
<dbReference type="InterPro" id="IPR049509">
    <property type="entry name" value="DyP_N"/>
</dbReference>
<dbReference type="GO" id="GO:0005506">
    <property type="term" value="F:iron ion binding"/>
    <property type="evidence" value="ECO:0007669"/>
    <property type="project" value="InterPro"/>
</dbReference>
<organism evidence="8 9">
    <name type="scientific">Ketobacter alkanivorans</name>
    <dbReference type="NCBI Taxonomy" id="1917421"/>
    <lineage>
        <taxon>Bacteria</taxon>
        <taxon>Pseudomonadati</taxon>
        <taxon>Pseudomonadota</taxon>
        <taxon>Gammaproteobacteria</taxon>
        <taxon>Pseudomonadales</taxon>
        <taxon>Ketobacteraceae</taxon>
        <taxon>Ketobacter</taxon>
    </lineage>
</organism>
<protein>
    <recommendedName>
        <fullName evidence="10">Peroxidase</fullName>
    </recommendedName>
</protein>
<evidence type="ECO:0000256" key="1">
    <source>
        <dbReference type="ARBA" id="ARBA00001970"/>
    </source>
</evidence>
<evidence type="ECO:0000256" key="2">
    <source>
        <dbReference type="ARBA" id="ARBA00022559"/>
    </source>
</evidence>
<dbReference type="AlphaFoldDB" id="A0A2K9LQ27"/>
<dbReference type="PANTHER" id="PTHR30521:SF0">
    <property type="entry name" value="DYP-TYPE PEROXIDASE FAMILY PROTEIN"/>
    <property type="match status" value="1"/>
</dbReference>
<evidence type="ECO:0000259" key="6">
    <source>
        <dbReference type="Pfam" id="PF20628"/>
    </source>
</evidence>
<dbReference type="InterPro" id="IPR006314">
    <property type="entry name" value="Dyp_peroxidase"/>
</dbReference>
<dbReference type="InterPro" id="IPR036396">
    <property type="entry name" value="Cyt_P450_sf"/>
</dbReference>
<gene>
    <name evidence="8" type="ORF">Kalk_19270</name>
</gene>
<dbReference type="Pfam" id="PF21105">
    <property type="entry name" value="DyP_N"/>
    <property type="match status" value="1"/>
</dbReference>
<keyword evidence="4" id="KW-0560">Oxidoreductase</keyword>
<dbReference type="GO" id="GO:0005829">
    <property type="term" value="C:cytosol"/>
    <property type="evidence" value="ECO:0007669"/>
    <property type="project" value="TreeGrafter"/>
</dbReference>
<dbReference type="GO" id="GO:0020037">
    <property type="term" value="F:heme binding"/>
    <property type="evidence" value="ECO:0007669"/>
    <property type="project" value="InterPro"/>
</dbReference>
<dbReference type="SUPFAM" id="SSF54909">
    <property type="entry name" value="Dimeric alpha+beta barrel"/>
    <property type="match status" value="1"/>
</dbReference>
<evidence type="ECO:0000313" key="9">
    <source>
        <dbReference type="Proteomes" id="UP000235116"/>
    </source>
</evidence>
<comment type="cofactor">
    <cofactor evidence="1">
        <name>heme b</name>
        <dbReference type="ChEBI" id="CHEBI:60344"/>
    </cofactor>
</comment>
<dbReference type="InterPro" id="IPR011008">
    <property type="entry name" value="Dimeric_a/b-barrel"/>
</dbReference>
<feature type="domain" description="DyP dimeric alpha+beta barrel" evidence="7">
    <location>
        <begin position="12"/>
        <end position="135"/>
    </location>
</feature>
<evidence type="ECO:0000259" key="7">
    <source>
        <dbReference type="Pfam" id="PF21105"/>
    </source>
</evidence>
<dbReference type="InterPro" id="IPR048328">
    <property type="entry name" value="Dyp_perox_C"/>
</dbReference>
<dbReference type="PROSITE" id="PS51404">
    <property type="entry name" value="DYP_PEROXIDASE"/>
    <property type="match status" value="1"/>
</dbReference>
<dbReference type="GO" id="GO:0004601">
    <property type="term" value="F:peroxidase activity"/>
    <property type="evidence" value="ECO:0007669"/>
    <property type="project" value="UniProtKB-KW"/>
</dbReference>
<dbReference type="Gene3D" id="1.10.630.10">
    <property type="entry name" value="Cytochrome P450"/>
    <property type="match status" value="1"/>
</dbReference>
<evidence type="ECO:0000256" key="3">
    <source>
        <dbReference type="ARBA" id="ARBA00022723"/>
    </source>
</evidence>
<keyword evidence="5" id="KW-0408">Iron</keyword>